<sequence length="227" mass="26111">MPVAQPINAANDGPATKKLKTGNEDEFAYGSHVALLQSYGTTVCHVPLVEFQKISNLDPVKKYSEEAVNAAIEIDSINGVLDRKWLDFLVKVLNFCDDKSKFHSDITDSLIDNFFLFLRYGGIDHMDQVFKICKEHCKTHALTSAFANVFLYRKKQFLKQAPTSDYDRAVQRHMHGWLADVWINDRDWRKLPPVYSESIVFDSCYHHAHEQDKDCYVWSRVSNAGYL</sequence>
<dbReference type="RefSeq" id="XP_040881655.1">
    <property type="nucleotide sequence ID" value="XM_041024398.1"/>
</dbReference>
<proteinExistence type="predicted"/>
<evidence type="ECO:0000313" key="2">
    <source>
        <dbReference type="Proteomes" id="UP000030672"/>
    </source>
</evidence>
<dbReference type="HOGENOM" id="CLU_1219487_0_0_1"/>
<protein>
    <submittedName>
        <fullName evidence="1">Uncharacterized protein</fullName>
    </submittedName>
</protein>
<organism evidence="1 2">
    <name type="scientific">Aureobasidium melanogenum (strain CBS 110374)</name>
    <name type="common">Aureobasidium pullulans var. melanogenum</name>
    <dbReference type="NCBI Taxonomy" id="1043003"/>
    <lineage>
        <taxon>Eukaryota</taxon>
        <taxon>Fungi</taxon>
        <taxon>Dikarya</taxon>
        <taxon>Ascomycota</taxon>
        <taxon>Pezizomycotina</taxon>
        <taxon>Dothideomycetes</taxon>
        <taxon>Dothideomycetidae</taxon>
        <taxon>Dothideales</taxon>
        <taxon>Saccotheciaceae</taxon>
        <taxon>Aureobasidium</taxon>
    </lineage>
</organism>
<evidence type="ECO:0000313" key="1">
    <source>
        <dbReference type="EMBL" id="KEQ64632.1"/>
    </source>
</evidence>
<reference evidence="1 2" key="1">
    <citation type="journal article" date="2014" name="BMC Genomics">
        <title>Genome sequencing of four Aureobasidium pullulans varieties: biotechnological potential, stress tolerance, and description of new species.</title>
        <authorList>
            <person name="Gostin Ar C."/>
            <person name="Ohm R.A."/>
            <person name="Kogej T."/>
            <person name="Sonjak S."/>
            <person name="Turk M."/>
            <person name="Zajc J."/>
            <person name="Zalar P."/>
            <person name="Grube M."/>
            <person name="Sun H."/>
            <person name="Han J."/>
            <person name="Sharma A."/>
            <person name="Chiniquy J."/>
            <person name="Ngan C.Y."/>
            <person name="Lipzen A."/>
            <person name="Barry K."/>
            <person name="Grigoriev I.V."/>
            <person name="Gunde-Cimerman N."/>
        </authorList>
    </citation>
    <scope>NUCLEOTIDE SEQUENCE [LARGE SCALE GENOMIC DNA]</scope>
    <source>
        <strain evidence="1 2">CBS 110374</strain>
    </source>
</reference>
<dbReference type="GeneID" id="63917771"/>
<dbReference type="AlphaFoldDB" id="A0A074W422"/>
<keyword evidence="2" id="KW-1185">Reference proteome</keyword>
<dbReference type="EMBL" id="KL584828">
    <property type="protein sequence ID" value="KEQ64632.1"/>
    <property type="molecule type" value="Genomic_DNA"/>
</dbReference>
<accession>A0A074W422</accession>
<name>A0A074W422_AURM1</name>
<dbReference type="Proteomes" id="UP000030672">
    <property type="component" value="Unassembled WGS sequence"/>
</dbReference>
<gene>
    <name evidence="1" type="ORF">M437DRAFT_64272</name>
</gene>